<dbReference type="Proteomes" id="UP000830395">
    <property type="component" value="Chromosome 3"/>
</dbReference>
<gene>
    <name evidence="1" type="ORF">PDJAM_G00189510</name>
</gene>
<keyword evidence="2" id="KW-1185">Reference proteome</keyword>
<dbReference type="EMBL" id="CM040977">
    <property type="protein sequence ID" value="MCJ8730877.1"/>
    <property type="molecule type" value="Genomic_DNA"/>
</dbReference>
<comment type="caution">
    <text evidence="1">The sequence shown here is derived from an EMBL/GenBank/DDBJ whole genome shotgun (WGS) entry which is preliminary data.</text>
</comment>
<evidence type="ECO:0000313" key="2">
    <source>
        <dbReference type="Proteomes" id="UP000830395"/>
    </source>
</evidence>
<evidence type="ECO:0000313" key="1">
    <source>
        <dbReference type="EMBL" id="MCJ8730877.1"/>
    </source>
</evidence>
<name>A0ACC5Y5S0_9TELE</name>
<proteinExistence type="predicted"/>
<organism evidence="1 2">
    <name type="scientific">Pangasius djambal</name>
    <dbReference type="NCBI Taxonomy" id="1691987"/>
    <lineage>
        <taxon>Eukaryota</taxon>
        <taxon>Metazoa</taxon>
        <taxon>Chordata</taxon>
        <taxon>Craniata</taxon>
        <taxon>Vertebrata</taxon>
        <taxon>Euteleostomi</taxon>
        <taxon>Actinopterygii</taxon>
        <taxon>Neopterygii</taxon>
        <taxon>Teleostei</taxon>
        <taxon>Ostariophysi</taxon>
        <taxon>Siluriformes</taxon>
        <taxon>Pangasiidae</taxon>
        <taxon>Pangasius</taxon>
    </lineage>
</organism>
<accession>A0ACC5Y5S0</accession>
<protein>
    <submittedName>
        <fullName evidence="1">Uncharacterized protein</fullName>
    </submittedName>
</protein>
<reference evidence="1" key="1">
    <citation type="submission" date="2020-02" db="EMBL/GenBank/DDBJ databases">
        <title>Genome sequencing of the panga catfish, Pangasius djambal.</title>
        <authorList>
            <person name="Wen M."/>
            <person name="Zahm M."/>
            <person name="Roques C."/>
            <person name="Cabau C."/>
            <person name="Klopp C."/>
            <person name="Donnadieu C."/>
            <person name="Jouanno E."/>
            <person name="Avarre J.-C."/>
            <person name="Campet M."/>
            <person name="Ha T."/>
            <person name="Dugue R."/>
            <person name="Lampietro C."/>
            <person name="Louis A."/>
            <person name="Herpin A."/>
            <person name="Echchiki A."/>
            <person name="Berthelot C."/>
            <person name="Parey E."/>
            <person name="Roest-Crollius H."/>
            <person name="Braasch I."/>
            <person name="Postlethwait J.H."/>
            <person name="Bobe J."/>
            <person name="Montfort J."/>
            <person name="Bouchez O."/>
            <person name="Begum T."/>
            <person name="Schartl M."/>
            <person name="Gustiano R."/>
            <person name="Guiguen Y."/>
        </authorList>
    </citation>
    <scope>NUCLEOTIDE SEQUENCE</scope>
    <source>
        <strain evidence="1">Pdj_M5554</strain>
    </source>
</reference>
<sequence>MSQFHTVCVTAVAPETEPGVQELSYDLRSQCDAIRVTKTVRPYRAVICPVNENRAALVVSDGRIMLWELKAHAGKASSNLGSGLSPLYSPVNFCGTPLGQNQKRIPDLSLNTMIGPTLISGVDPPVSMVGQQEVQLKFLLTGLLSGLPLPPFSLRMCPPLTTKNIQHYQPLLAVGSSNGSVLVYNLTSGLLYKELSVHSCEVRGIEWVSLTSFLSFATSAPNNMGLVRNELQHVDLRTGRCFAFRGERGNDEPAIEMIKVSHLKQYLVVVFRDKPLELWDVRMGTLLREMAKNFPSVTALEWSPSHNLKSLKKKQMAAREAMARQTTLSDAEQSSVESSVISLLQDAESKAETSQGISAREHFVFTDTDGQVFHITVEGNTVKEGARIPPDGSMGSIACIAWKGDTLVLGDVDGNLNFWDLKARLSRGIPTHRGWVKKIRFAPGKGNQKLLVMYTDGAEVWDTKEVQMVSSIRVGRNVSYRILDIDWCTSDKVVLASDDGCVRVLEMAMKSASYRMDEQDLTDPVWCPYLLLPRAALTLKAFLLLQPWSGTFTMDITQVDYQEKDEIKGLVQEQLNSLSNDIKSVLQDPELNLLQRCLLVSRLFGDESDLQFWNVAAHYIKSFAQARQLSVPTPEGQTQPECSQSTTQCHLDICHDILCESSFFQRFQLERVHLQEAKRSSYEHTKKCADQLLLLGQTDRAVQLLLETSAENPSYYCDSLKACLVTTIPSSGPSQSTIKLVATNMIASGKLAEGVQLLCLIDKAADACRYLQTYGEWNRAAWLAKVRLTPTEASDVLKRWAEYLCSPQVNQKSKAILVLLSLGCFQKVGEMLQSMRYFDRAALFIEACLKYGVMEANDTTNILPRACGAPLQRPLI</sequence>